<evidence type="ECO:0000256" key="1">
    <source>
        <dbReference type="ARBA" id="ARBA00008383"/>
    </source>
</evidence>
<dbReference type="AlphaFoldDB" id="A0A0B7NUD5"/>
<dbReference type="InterPro" id="IPR003673">
    <property type="entry name" value="CoA-Trfase_fam_III"/>
</dbReference>
<dbReference type="NCBIfam" id="NF002914">
    <property type="entry name" value="PRK03525.1"/>
    <property type="match status" value="1"/>
</dbReference>
<dbReference type="Pfam" id="PF02515">
    <property type="entry name" value="CoA_transf_3"/>
    <property type="match status" value="1"/>
</dbReference>
<dbReference type="EC" id="2.8.3.-" evidence="3"/>
<accession>A0A0B7NUD5</accession>
<reference evidence="3" key="1">
    <citation type="submission" date="2014-08" db="EMBL/GenBank/DDBJ databases">
        <authorList>
            <person name="Falentin Helene"/>
        </authorList>
    </citation>
    <scope>NUCLEOTIDE SEQUENCE</scope>
</reference>
<dbReference type="Gene3D" id="3.30.1540.10">
    <property type="entry name" value="formyl-coa transferase, domain 3"/>
    <property type="match status" value="1"/>
</dbReference>
<dbReference type="PANTHER" id="PTHR48228">
    <property type="entry name" value="SUCCINYL-COA--D-CITRAMALATE COA-TRANSFERASE"/>
    <property type="match status" value="1"/>
</dbReference>
<dbReference type="InterPro" id="IPR023606">
    <property type="entry name" value="CoA-Trfase_III_dom_1_sf"/>
</dbReference>
<dbReference type="InterPro" id="IPR050509">
    <property type="entry name" value="CoA-transferase_III"/>
</dbReference>
<evidence type="ECO:0000256" key="2">
    <source>
        <dbReference type="ARBA" id="ARBA00022679"/>
    </source>
</evidence>
<dbReference type="InterPro" id="IPR044855">
    <property type="entry name" value="CoA-Trfase_III_dom3_sf"/>
</dbReference>
<name>A0A0B7NUD5_PROFF</name>
<dbReference type="EMBL" id="LM676401">
    <property type="protein sequence ID" value="CEP26286.1"/>
    <property type="molecule type" value="Genomic_DNA"/>
</dbReference>
<keyword evidence="2 3" id="KW-0808">Transferase</keyword>
<comment type="similarity">
    <text evidence="1">Belongs to the CoA-transferase III family.</text>
</comment>
<dbReference type="PANTHER" id="PTHR48228:SF6">
    <property type="entry name" value="L-CARNITINE COA-TRANSFERASE"/>
    <property type="match status" value="1"/>
</dbReference>
<sequence length="408" mass="45450">MSLPTQKPSFGVLDGLKVIYSAVEIAVPTACEIMSEWGADVTWIENTHTGDSVRDTTYVKEMERRNQRSLSMNPFSDEGKEILFKIIEDADVFVESSKGPAWARKGITDEMLWERNPKLVIVHVSGFGHTGDPVRVNSAAYDLTVQDYAGYVYQNGTPDQPMTAAPYTGDYFNSLMVVSSALAAVFRAQKTGKGESIDLAMYETMLRMGAYYMIDYLNAGIEYPRAGARNQNLCAIGQYKCRNGVIGLCVYGVPQNKYLLEVIGLGELWGTEDYPEDTSALWLSSPKAELIESKLEEYLLARDVEDVEADFTAHKLAAQKCLSFEDILAEKHVQERGNFIEWQNAEGQDVKGLNTVPVFKNRPGQFWRPMPPLGYDTADLLAKAGFSPADIERFKASGKVRFGDQDES</sequence>
<dbReference type="GO" id="GO:0016740">
    <property type="term" value="F:transferase activity"/>
    <property type="evidence" value="ECO:0007669"/>
    <property type="project" value="UniProtKB-KW"/>
</dbReference>
<gene>
    <name evidence="3" type="primary">caiB</name>
    <name evidence="3" type="ORF">PFCIRM138_06390</name>
</gene>
<organism evidence="3">
    <name type="scientific">Propionibacterium freudenreichii subsp. freudenreichii</name>
    <dbReference type="NCBI Taxonomy" id="66712"/>
    <lineage>
        <taxon>Bacteria</taxon>
        <taxon>Bacillati</taxon>
        <taxon>Actinomycetota</taxon>
        <taxon>Actinomycetes</taxon>
        <taxon>Propionibacteriales</taxon>
        <taxon>Propionibacteriaceae</taxon>
        <taxon>Propionibacterium</taxon>
    </lineage>
</organism>
<dbReference type="Gene3D" id="3.40.50.10540">
    <property type="entry name" value="Crotonobetainyl-coa:carnitine coa-transferase, domain 1"/>
    <property type="match status" value="1"/>
</dbReference>
<protein>
    <submittedName>
        <fullName evidence="3">Crotonobetainyl-CoA:carnitine CoA-transferase</fullName>
        <ecNumber evidence="3">2.8.3.-</ecNumber>
    </submittedName>
</protein>
<proteinExistence type="inferred from homology"/>
<dbReference type="SUPFAM" id="SSF89796">
    <property type="entry name" value="CoA-transferase family III (CaiB/BaiF)"/>
    <property type="match status" value="1"/>
</dbReference>
<evidence type="ECO:0000313" key="3">
    <source>
        <dbReference type="EMBL" id="CEP26286.1"/>
    </source>
</evidence>